<gene>
    <name evidence="2" type="ORF">B0H16DRAFT_1905045</name>
</gene>
<dbReference type="AlphaFoldDB" id="A0AAD7DHF9"/>
<keyword evidence="3" id="KW-1185">Reference proteome</keyword>
<accession>A0AAD7DHF9</accession>
<feature type="compositionally biased region" description="Basic and acidic residues" evidence="1">
    <location>
        <begin position="261"/>
        <end position="273"/>
    </location>
</feature>
<evidence type="ECO:0000256" key="1">
    <source>
        <dbReference type="SAM" id="MobiDB-lite"/>
    </source>
</evidence>
<feature type="compositionally biased region" description="Polar residues" evidence="1">
    <location>
        <begin position="214"/>
        <end position="225"/>
    </location>
</feature>
<comment type="caution">
    <text evidence="2">The sequence shown here is derived from an EMBL/GenBank/DDBJ whole genome shotgun (WGS) entry which is preliminary data.</text>
</comment>
<dbReference type="Proteomes" id="UP001215598">
    <property type="component" value="Unassembled WGS sequence"/>
</dbReference>
<reference evidence="2" key="1">
    <citation type="submission" date="2023-03" db="EMBL/GenBank/DDBJ databases">
        <title>Massive genome expansion in bonnet fungi (Mycena s.s.) driven by repeated elements and novel gene families across ecological guilds.</title>
        <authorList>
            <consortium name="Lawrence Berkeley National Laboratory"/>
            <person name="Harder C.B."/>
            <person name="Miyauchi S."/>
            <person name="Viragh M."/>
            <person name="Kuo A."/>
            <person name="Thoen E."/>
            <person name="Andreopoulos B."/>
            <person name="Lu D."/>
            <person name="Skrede I."/>
            <person name="Drula E."/>
            <person name="Henrissat B."/>
            <person name="Morin E."/>
            <person name="Kohler A."/>
            <person name="Barry K."/>
            <person name="LaButti K."/>
            <person name="Morin E."/>
            <person name="Salamov A."/>
            <person name="Lipzen A."/>
            <person name="Mereny Z."/>
            <person name="Hegedus B."/>
            <person name="Baldrian P."/>
            <person name="Stursova M."/>
            <person name="Weitz H."/>
            <person name="Taylor A."/>
            <person name="Grigoriev I.V."/>
            <person name="Nagy L.G."/>
            <person name="Martin F."/>
            <person name="Kauserud H."/>
        </authorList>
    </citation>
    <scope>NUCLEOTIDE SEQUENCE</scope>
    <source>
        <strain evidence="2">CBHHK182m</strain>
    </source>
</reference>
<feature type="region of interest" description="Disordered" evidence="1">
    <location>
        <begin position="260"/>
        <end position="279"/>
    </location>
</feature>
<feature type="region of interest" description="Disordered" evidence="1">
    <location>
        <begin position="101"/>
        <end position="121"/>
    </location>
</feature>
<feature type="region of interest" description="Disordered" evidence="1">
    <location>
        <begin position="201"/>
        <end position="230"/>
    </location>
</feature>
<feature type="compositionally biased region" description="Low complexity" evidence="1">
    <location>
        <begin position="202"/>
        <end position="213"/>
    </location>
</feature>
<sequence>MSTPHYYCYPPVFEHPGWNETLSPHVWLVTDLDCPAPGPGLYTSWHRVQALTEGRHDPVYFERQEDAYPEWHLHCRLGEHNHPVDPDPSNARPPFNYGLQSPSQTFQSPARTVPQLSPHPPTVHFAVRGGEVVYKELDKALQHHVRVSATSSTTELMATDNAYKAVFFARGEGEAKAEQLARAHGANGDPCFTTGGVVQCGSMSSPVSPPSRSTYKAATSSTSDASRVDPIPAPVFSAAQRTVRRDPNSSRTRMPLIDGAVQERKQKEEEQQKRATASRARRAAIESALMSTPKMSTPTEVKLEVQDFGLKGKGKAVEDDGEETDYDVDEDFLRVASGWVPVEERFDPRTENQPRDDA</sequence>
<evidence type="ECO:0000313" key="2">
    <source>
        <dbReference type="EMBL" id="KAJ7691656.1"/>
    </source>
</evidence>
<proteinExistence type="predicted"/>
<name>A0AAD7DHF9_9AGAR</name>
<dbReference type="EMBL" id="JARKIB010000799">
    <property type="protein sequence ID" value="KAJ7691656.1"/>
    <property type="molecule type" value="Genomic_DNA"/>
</dbReference>
<feature type="compositionally biased region" description="Polar residues" evidence="1">
    <location>
        <begin position="101"/>
        <end position="110"/>
    </location>
</feature>
<evidence type="ECO:0000313" key="3">
    <source>
        <dbReference type="Proteomes" id="UP001215598"/>
    </source>
</evidence>
<protein>
    <submittedName>
        <fullName evidence="2">Uncharacterized protein</fullName>
    </submittedName>
</protein>
<organism evidence="2 3">
    <name type="scientific">Mycena metata</name>
    <dbReference type="NCBI Taxonomy" id="1033252"/>
    <lineage>
        <taxon>Eukaryota</taxon>
        <taxon>Fungi</taxon>
        <taxon>Dikarya</taxon>
        <taxon>Basidiomycota</taxon>
        <taxon>Agaricomycotina</taxon>
        <taxon>Agaricomycetes</taxon>
        <taxon>Agaricomycetidae</taxon>
        <taxon>Agaricales</taxon>
        <taxon>Marasmiineae</taxon>
        <taxon>Mycenaceae</taxon>
        <taxon>Mycena</taxon>
    </lineage>
</organism>